<dbReference type="PANTHER" id="PTHR34387:SF2">
    <property type="entry name" value="SLR1258 PROTEIN"/>
    <property type="match status" value="1"/>
</dbReference>
<dbReference type="AlphaFoldDB" id="A0A2H0TWZ0"/>
<keyword evidence="2" id="KW-0812">Transmembrane</keyword>
<keyword evidence="2" id="KW-1133">Transmembrane helix</keyword>
<comment type="caution">
    <text evidence="3">The sequence shown here is derived from an EMBL/GenBank/DDBJ whole genome shotgun (WGS) entry which is preliminary data.</text>
</comment>
<evidence type="ECO:0000256" key="1">
    <source>
        <dbReference type="SAM" id="MobiDB-lite"/>
    </source>
</evidence>
<sequence>MPVSKKTTRTSKESSPLLAQTPTPPMPPSPPVACSPHDHACHHEMRSLFHGGEFSRKIFFTLLAIFLVYVIFWLGTLIRNNIEEYYHIGQADRTERTITLDATAKVTATPDIAMTTIGMVATGMTVAEAQEANTQVMNTLTAKLTELGVPSADMQTSNYNIYPQYNYTSDAGRVLEGYEVNQSVTIKIRDLSKANHVLSLAGDVGANTVSGLQFTIDDKDVYREEARMEALKKVYQKAQALSQALGVRIVSIVSYGEYDVGNAGAYMYDKAAYGLGGADTSPDVQAGSTDVEMSVNVTFEIR</sequence>
<dbReference type="Pfam" id="PF04402">
    <property type="entry name" value="SIMPL"/>
    <property type="match status" value="1"/>
</dbReference>
<dbReference type="Gene3D" id="3.30.110.170">
    <property type="entry name" value="Protein of unknown function (DUF541), domain 1"/>
    <property type="match status" value="1"/>
</dbReference>
<evidence type="ECO:0008006" key="5">
    <source>
        <dbReference type="Google" id="ProtNLM"/>
    </source>
</evidence>
<organism evidence="3 4">
    <name type="scientific">Candidatus Magasanikbacteria bacterium CG10_big_fil_rev_8_21_14_0_10_42_10</name>
    <dbReference type="NCBI Taxonomy" id="1974649"/>
    <lineage>
        <taxon>Bacteria</taxon>
        <taxon>Candidatus Magasanikiibacteriota</taxon>
    </lineage>
</organism>
<gene>
    <name evidence="3" type="ORF">COU32_00755</name>
</gene>
<keyword evidence="2" id="KW-0472">Membrane</keyword>
<proteinExistence type="predicted"/>
<evidence type="ECO:0000313" key="3">
    <source>
        <dbReference type="EMBL" id="PIR76672.1"/>
    </source>
</evidence>
<name>A0A2H0TWZ0_9BACT</name>
<accession>A0A2H0TWZ0</accession>
<evidence type="ECO:0000313" key="4">
    <source>
        <dbReference type="Proteomes" id="UP000231530"/>
    </source>
</evidence>
<reference evidence="4" key="1">
    <citation type="submission" date="2017-09" db="EMBL/GenBank/DDBJ databases">
        <title>Depth-based differentiation of microbial function through sediment-hosted aquifers and enrichment of novel symbionts in the deep terrestrial subsurface.</title>
        <authorList>
            <person name="Probst A.J."/>
            <person name="Ladd B."/>
            <person name="Jarett J.K."/>
            <person name="Geller-Mcgrath D.E."/>
            <person name="Sieber C.M.K."/>
            <person name="Emerson J.B."/>
            <person name="Anantharaman K."/>
            <person name="Thomas B.C."/>
            <person name="Malmstrom R."/>
            <person name="Stieglmeier M."/>
            <person name="Klingl A."/>
            <person name="Woyke T."/>
            <person name="Ryan C.M."/>
            <person name="Banfield J.F."/>
        </authorList>
    </citation>
    <scope>NUCLEOTIDE SEQUENCE [LARGE SCALE GENOMIC DNA]</scope>
</reference>
<dbReference type="InterPro" id="IPR052022">
    <property type="entry name" value="26kDa_periplasmic_antigen"/>
</dbReference>
<dbReference type="Gene3D" id="3.30.70.2970">
    <property type="entry name" value="Protein of unknown function (DUF541), domain 2"/>
    <property type="match status" value="1"/>
</dbReference>
<feature type="transmembrane region" description="Helical" evidence="2">
    <location>
        <begin position="58"/>
        <end position="78"/>
    </location>
</feature>
<feature type="region of interest" description="Disordered" evidence="1">
    <location>
        <begin position="1"/>
        <end position="35"/>
    </location>
</feature>
<protein>
    <recommendedName>
        <fullName evidence="5">SIMPL domain-containing protein</fullName>
    </recommendedName>
</protein>
<evidence type="ECO:0000256" key="2">
    <source>
        <dbReference type="SAM" id="Phobius"/>
    </source>
</evidence>
<dbReference type="Proteomes" id="UP000231530">
    <property type="component" value="Unassembled WGS sequence"/>
</dbReference>
<feature type="compositionally biased region" description="Pro residues" evidence="1">
    <location>
        <begin position="22"/>
        <end position="33"/>
    </location>
</feature>
<dbReference type="EMBL" id="PFBY01000011">
    <property type="protein sequence ID" value="PIR76672.1"/>
    <property type="molecule type" value="Genomic_DNA"/>
</dbReference>
<dbReference type="InterPro" id="IPR007497">
    <property type="entry name" value="SIMPL/DUF541"/>
</dbReference>
<dbReference type="GO" id="GO:0006974">
    <property type="term" value="P:DNA damage response"/>
    <property type="evidence" value="ECO:0007669"/>
    <property type="project" value="TreeGrafter"/>
</dbReference>
<dbReference type="PANTHER" id="PTHR34387">
    <property type="entry name" value="SLR1258 PROTEIN"/>
    <property type="match status" value="1"/>
</dbReference>